<reference evidence="2" key="1">
    <citation type="journal article" date="2019" name="Sci. Rep.">
        <title>Draft genome of Tanacetum cinerariifolium, the natural source of mosquito coil.</title>
        <authorList>
            <person name="Yamashiro T."/>
            <person name="Shiraishi A."/>
            <person name="Satake H."/>
            <person name="Nakayama K."/>
        </authorList>
    </citation>
    <scope>NUCLEOTIDE SEQUENCE</scope>
</reference>
<dbReference type="AlphaFoldDB" id="A0A699IFL5"/>
<accession>A0A699IFL5</accession>
<protein>
    <submittedName>
        <fullName evidence="2">Uncharacterized protein</fullName>
    </submittedName>
</protein>
<proteinExistence type="predicted"/>
<feature type="non-terminal residue" evidence="2">
    <location>
        <position position="1"/>
    </location>
</feature>
<evidence type="ECO:0000256" key="1">
    <source>
        <dbReference type="SAM" id="MobiDB-lite"/>
    </source>
</evidence>
<sequence>PGVGTLSFDDLYNNLRVFEFDVKCSTASSSSTQNVAFVSSKSTRSTNEASTAYGVSTSSCQNSQREGSSPYTDELMYSFFANQSSSPELDHEDLEQLDEFHLEEIDLKWRRPRKQEEPKALVTLDGDGVDWTGHLEDVQENFALMAYNNSGSDIEMGAKDKSGLGYGNQIHKGILIYENEDFGSVFDSRTSDVEDSLVNDTYAEGMHVVPPPMTRIYMPPKSDSGIDESTVETLDSVPKPVVNEPKAVSEPKVWSDAPIIEEYELDSDDEHDDPQKALKNKGIVDSGCSRHMTGNMAYLVDYQDYNGGPIVLEVVKVI</sequence>
<evidence type="ECO:0000313" key="2">
    <source>
        <dbReference type="EMBL" id="GEZ55832.1"/>
    </source>
</evidence>
<dbReference type="EMBL" id="BKCJ010293640">
    <property type="protein sequence ID" value="GEZ55832.1"/>
    <property type="molecule type" value="Genomic_DNA"/>
</dbReference>
<comment type="caution">
    <text evidence="2">The sequence shown here is derived from an EMBL/GenBank/DDBJ whole genome shotgun (WGS) entry which is preliminary data.</text>
</comment>
<feature type="region of interest" description="Disordered" evidence="1">
    <location>
        <begin position="48"/>
        <end position="69"/>
    </location>
</feature>
<gene>
    <name evidence="2" type="ORF">Tci_527805</name>
</gene>
<name>A0A699IFL5_TANCI</name>
<organism evidence="2">
    <name type="scientific">Tanacetum cinerariifolium</name>
    <name type="common">Dalmatian daisy</name>
    <name type="synonym">Chrysanthemum cinerariifolium</name>
    <dbReference type="NCBI Taxonomy" id="118510"/>
    <lineage>
        <taxon>Eukaryota</taxon>
        <taxon>Viridiplantae</taxon>
        <taxon>Streptophyta</taxon>
        <taxon>Embryophyta</taxon>
        <taxon>Tracheophyta</taxon>
        <taxon>Spermatophyta</taxon>
        <taxon>Magnoliopsida</taxon>
        <taxon>eudicotyledons</taxon>
        <taxon>Gunneridae</taxon>
        <taxon>Pentapetalae</taxon>
        <taxon>asterids</taxon>
        <taxon>campanulids</taxon>
        <taxon>Asterales</taxon>
        <taxon>Asteraceae</taxon>
        <taxon>Asteroideae</taxon>
        <taxon>Anthemideae</taxon>
        <taxon>Anthemidinae</taxon>
        <taxon>Tanacetum</taxon>
    </lineage>
</organism>